<evidence type="ECO:0000256" key="2">
    <source>
        <dbReference type="ARBA" id="ARBA00004713"/>
    </source>
</evidence>
<keyword evidence="11" id="KW-1003">Cell membrane</keyword>
<feature type="domain" description="3-deoxy-D-manno-octulosonic-acid transferase N-terminal" evidence="13">
    <location>
        <begin position="38"/>
        <end position="217"/>
    </location>
</feature>
<sequence>MTRFLYTVLLCMFAPFIWLWMRVRAGKDGARWQILAPTRFGRYVERKEDHGRIGRVWVHAVSLGEVRAAHPLIKTLLNRGFPLLLTHTTPTGWEEAARVYGGEIASGQLRQAWLPYDFPGLVRRFLGFFKPRCGILIEREVWPNLIHEAGRFGVPIVLVSARFSERSLRQSRRIRWVLGRTYGALDLVLAQTQGDADRLREIGASDPQVVGNLKFDVTPSVDQMRQGRDWRVARSAPVVVIASTREGEDQMFVSAIDQHRQHAPPGVLHVLIPRHPQRFDSAAAILDAQGLAYMRRSDGLDAVKDGLTVLLGDSLGEMAFYYAAADVAIVAGGFAPMGGQNLIEACAAGTPVIVGPHMRNFAQAVSDAVAAGGAIQVDNAEEALLQAYELLRDTRRREEMKAAALSWTAAHAGATSRIVNALEPWLGSESGG</sequence>
<comment type="catalytic activity">
    <reaction evidence="8 11">
        <text>lipid IVA (E. coli) + CMP-3-deoxy-beta-D-manno-octulosonate = alpha-Kdo-(2-&gt;6)-lipid IVA (E. coli) + CMP + H(+)</text>
        <dbReference type="Rhea" id="RHEA:28066"/>
        <dbReference type="ChEBI" id="CHEBI:15378"/>
        <dbReference type="ChEBI" id="CHEBI:58603"/>
        <dbReference type="ChEBI" id="CHEBI:60364"/>
        <dbReference type="ChEBI" id="CHEBI:60377"/>
        <dbReference type="ChEBI" id="CHEBI:85987"/>
        <dbReference type="EC" id="2.4.99.12"/>
    </reaction>
</comment>
<evidence type="ECO:0000256" key="3">
    <source>
        <dbReference type="ARBA" id="ARBA00012621"/>
    </source>
</evidence>
<comment type="pathway">
    <text evidence="2 11">Bacterial outer membrane biogenesis; LPS core biosynthesis.</text>
</comment>
<dbReference type="Pfam" id="PF04413">
    <property type="entry name" value="Glycos_transf_N"/>
    <property type="match status" value="1"/>
</dbReference>
<dbReference type="EMBL" id="CP021108">
    <property type="protein sequence ID" value="ARP84082.1"/>
    <property type="molecule type" value="Genomic_DNA"/>
</dbReference>
<dbReference type="InterPro" id="IPR007507">
    <property type="entry name" value="Glycos_transf_N"/>
</dbReference>
<evidence type="ECO:0000259" key="12">
    <source>
        <dbReference type="Pfam" id="PF00534"/>
    </source>
</evidence>
<dbReference type="Pfam" id="PF00534">
    <property type="entry name" value="Glycos_transf_1"/>
    <property type="match status" value="1"/>
</dbReference>
<dbReference type="EC" id="2.4.99.12" evidence="3 11"/>
<evidence type="ECO:0000256" key="7">
    <source>
        <dbReference type="ARBA" id="ARBA00031445"/>
    </source>
</evidence>
<evidence type="ECO:0000313" key="15">
    <source>
        <dbReference type="Proteomes" id="UP000194151"/>
    </source>
</evidence>
<keyword evidence="6 11" id="KW-0808">Transferase</keyword>
<feature type="active site" description="Proton acceptor" evidence="9">
    <location>
        <position position="65"/>
    </location>
</feature>
<dbReference type="GO" id="GO:0009245">
    <property type="term" value="P:lipid A biosynthetic process"/>
    <property type="evidence" value="ECO:0007669"/>
    <property type="project" value="TreeGrafter"/>
</dbReference>
<dbReference type="GO" id="GO:0030313">
    <property type="term" value="C:cell envelope"/>
    <property type="evidence" value="ECO:0007669"/>
    <property type="project" value="UniProtKB-SubCell"/>
</dbReference>
<feature type="site" description="Transition state stabilizer" evidence="10">
    <location>
        <position position="214"/>
    </location>
</feature>
<dbReference type="Gene3D" id="3.40.50.11720">
    <property type="entry name" value="3-Deoxy-D-manno-octulosonic-acid transferase, N-terminal domain"/>
    <property type="match status" value="1"/>
</dbReference>
<dbReference type="InterPro" id="IPR039901">
    <property type="entry name" value="Kdotransferase"/>
</dbReference>
<dbReference type="PANTHER" id="PTHR42755:SF1">
    <property type="entry name" value="3-DEOXY-D-MANNO-OCTULOSONIC ACID TRANSFERASE, MITOCHONDRIAL-RELATED"/>
    <property type="match status" value="1"/>
</dbReference>
<evidence type="ECO:0000256" key="5">
    <source>
        <dbReference type="ARBA" id="ARBA00022519"/>
    </source>
</evidence>
<evidence type="ECO:0000256" key="4">
    <source>
        <dbReference type="ARBA" id="ARBA00019077"/>
    </source>
</evidence>
<dbReference type="GO" id="GO:0043842">
    <property type="term" value="F:Kdo transferase activity"/>
    <property type="evidence" value="ECO:0007669"/>
    <property type="project" value="UniProtKB-EC"/>
</dbReference>
<keyword evidence="11" id="KW-0448">Lipopolysaccharide biosynthesis</keyword>
<protein>
    <recommendedName>
        <fullName evidence="4 11">3-deoxy-D-manno-octulosonic acid transferase</fullName>
        <shortName evidence="11">Kdo transferase</shortName>
        <ecNumber evidence="3 11">2.4.99.12</ecNumber>
    </recommendedName>
    <alternativeName>
        <fullName evidence="7 11">Lipid IV(A) 3-deoxy-D-manno-octulosonic acid transferase</fullName>
    </alternativeName>
</protein>
<dbReference type="GO" id="GO:0005886">
    <property type="term" value="C:plasma membrane"/>
    <property type="evidence" value="ECO:0007669"/>
    <property type="project" value="UniProtKB-SubCell"/>
</dbReference>
<evidence type="ECO:0000256" key="6">
    <source>
        <dbReference type="ARBA" id="ARBA00022679"/>
    </source>
</evidence>
<dbReference type="KEGG" id="bgv:CAL12_26880"/>
<comment type="subcellular location">
    <subcellularLocation>
        <location evidence="1">Cell envelope</location>
    </subcellularLocation>
    <subcellularLocation>
        <location evidence="11">Cell membrane</location>
    </subcellularLocation>
</comment>
<dbReference type="GO" id="GO:0009244">
    <property type="term" value="P:lipopolysaccharide core region biosynthetic process"/>
    <property type="evidence" value="ECO:0007669"/>
    <property type="project" value="UniProtKB-UniRule"/>
</dbReference>
<dbReference type="UniPathway" id="UPA00958"/>
<keyword evidence="5" id="KW-0997">Cell inner membrane</keyword>
<dbReference type="OrthoDB" id="9789797at2"/>
<feature type="domain" description="Glycosyl transferase family 1" evidence="12">
    <location>
        <begin position="304"/>
        <end position="404"/>
    </location>
</feature>
<dbReference type="InterPro" id="IPR001296">
    <property type="entry name" value="Glyco_trans_1"/>
</dbReference>
<evidence type="ECO:0000259" key="13">
    <source>
        <dbReference type="Pfam" id="PF04413"/>
    </source>
</evidence>
<gene>
    <name evidence="14" type="ORF">CAL12_26880</name>
</gene>
<accession>A0A1W6YSK1</accession>
<keyword evidence="15" id="KW-1185">Reference proteome</keyword>
<name>A0A1W6YSK1_9BORD</name>
<dbReference type="SUPFAM" id="SSF53756">
    <property type="entry name" value="UDP-Glycosyltransferase/glycogen phosphorylase"/>
    <property type="match status" value="1"/>
</dbReference>
<evidence type="ECO:0000256" key="11">
    <source>
        <dbReference type="RuleBase" id="RU365103"/>
    </source>
</evidence>
<evidence type="ECO:0000256" key="8">
    <source>
        <dbReference type="ARBA" id="ARBA00049183"/>
    </source>
</evidence>
<dbReference type="PANTHER" id="PTHR42755">
    <property type="entry name" value="3-DEOXY-MANNO-OCTULOSONATE CYTIDYLYLTRANSFERASE"/>
    <property type="match status" value="1"/>
</dbReference>
<evidence type="ECO:0000313" key="14">
    <source>
        <dbReference type="EMBL" id="ARP84082.1"/>
    </source>
</evidence>
<evidence type="ECO:0000256" key="1">
    <source>
        <dbReference type="ARBA" id="ARBA00004196"/>
    </source>
</evidence>
<dbReference type="AlphaFoldDB" id="A0A1W6YSK1"/>
<evidence type="ECO:0000256" key="10">
    <source>
        <dbReference type="PIRSR" id="PIRSR639901-2"/>
    </source>
</evidence>
<evidence type="ECO:0000256" key="9">
    <source>
        <dbReference type="PIRSR" id="PIRSR639901-1"/>
    </source>
</evidence>
<proteinExistence type="inferred from homology"/>
<feature type="site" description="Transition state stabilizer" evidence="10">
    <location>
        <position position="138"/>
    </location>
</feature>
<dbReference type="InterPro" id="IPR038107">
    <property type="entry name" value="Glycos_transf_N_sf"/>
</dbReference>
<dbReference type="Gene3D" id="3.40.50.2000">
    <property type="entry name" value="Glycogen Phosphorylase B"/>
    <property type="match status" value="1"/>
</dbReference>
<comment type="similarity">
    <text evidence="11">Belongs to the glycosyltransferase group 1 family.</text>
</comment>
<organism evidence="14 15">
    <name type="scientific">Bordetella genomosp. 8</name>
    <dbReference type="NCBI Taxonomy" id="1416806"/>
    <lineage>
        <taxon>Bacteria</taxon>
        <taxon>Pseudomonadati</taxon>
        <taxon>Pseudomonadota</taxon>
        <taxon>Betaproteobacteria</taxon>
        <taxon>Burkholderiales</taxon>
        <taxon>Alcaligenaceae</taxon>
        <taxon>Bordetella</taxon>
    </lineage>
</organism>
<dbReference type="Proteomes" id="UP000194151">
    <property type="component" value="Chromosome"/>
</dbReference>
<comment type="function">
    <text evidence="11">Involved in lipopolysaccharide (LPS) biosynthesis. Catalyzes the transfer of 3-deoxy-D-manno-octulosonate (Kdo) residue(s) from CMP-Kdo to lipid IV(A), the tetraacyldisaccharide-1,4'-bisphosphate precursor of lipid A.</text>
</comment>
<dbReference type="RefSeq" id="WP_086067405.1">
    <property type="nucleotide sequence ID" value="NZ_CP021108.1"/>
</dbReference>
<keyword evidence="5" id="KW-0472">Membrane</keyword>
<dbReference type="STRING" id="1416806.CAL12_26880"/>
<reference evidence="14 15" key="1">
    <citation type="submission" date="2017-05" db="EMBL/GenBank/DDBJ databases">
        <title>Complete and WGS of Bordetella genogroups.</title>
        <authorList>
            <person name="Spilker T."/>
            <person name="LiPuma J."/>
        </authorList>
    </citation>
    <scope>NUCLEOTIDE SEQUENCE [LARGE SCALE GENOMIC DNA]</scope>
    <source>
        <strain evidence="14 15">AU19157</strain>
    </source>
</reference>